<dbReference type="EMBL" id="OA892872">
    <property type="protein sequence ID" value="CAD7284988.1"/>
    <property type="molecule type" value="Genomic_DNA"/>
</dbReference>
<dbReference type="InterPro" id="IPR036397">
    <property type="entry name" value="RNaseH_sf"/>
</dbReference>
<dbReference type="EMBL" id="CAJPEX010010835">
    <property type="protein sequence ID" value="CAG0925140.1"/>
    <property type="molecule type" value="Genomic_DNA"/>
</dbReference>
<dbReference type="PROSITE" id="PS50822">
    <property type="entry name" value="PIWI"/>
    <property type="match status" value="1"/>
</dbReference>
<dbReference type="Gene3D" id="3.30.420.10">
    <property type="entry name" value="Ribonuclease H-like superfamily/Ribonuclease H"/>
    <property type="match status" value="1"/>
</dbReference>
<dbReference type="Proteomes" id="UP000678499">
    <property type="component" value="Unassembled WGS sequence"/>
</dbReference>
<dbReference type="SUPFAM" id="SSF53098">
    <property type="entry name" value="Ribonuclease H-like"/>
    <property type="match status" value="1"/>
</dbReference>
<dbReference type="InterPro" id="IPR012337">
    <property type="entry name" value="RNaseH-like_sf"/>
</dbReference>
<dbReference type="Pfam" id="PF02171">
    <property type="entry name" value="Piwi"/>
    <property type="match status" value="1"/>
</dbReference>
<sequence>MNTKMGGAPWRIRVPLQGLMVAGFDVNHDVAMQNRSVGALVCSLDEQMTKFTSNVAFHENHSELGTNMEALFVSALKSYHKNNSAYPRRILFYRDGVGEGDVEPVRQLEIAGVLKAIEKLCPETRLKVVSVNKRIQTQFFREGPPGRAAAAMNPEPGTVIDDVVTNPEWVDFYLIPQSVREGTVNPVSYRTLHDDPRGFGFTSDQLQIITYVLCHAYFNWTGTVRVPAPCQYAHKLAFLTGQSLRRVHHRALSDKLFYL</sequence>
<organism evidence="2">
    <name type="scientific">Notodromas monacha</name>
    <dbReference type="NCBI Taxonomy" id="399045"/>
    <lineage>
        <taxon>Eukaryota</taxon>
        <taxon>Metazoa</taxon>
        <taxon>Ecdysozoa</taxon>
        <taxon>Arthropoda</taxon>
        <taxon>Crustacea</taxon>
        <taxon>Oligostraca</taxon>
        <taxon>Ostracoda</taxon>
        <taxon>Podocopa</taxon>
        <taxon>Podocopida</taxon>
        <taxon>Cypridocopina</taxon>
        <taxon>Cypridoidea</taxon>
        <taxon>Cyprididae</taxon>
        <taxon>Notodromas</taxon>
    </lineage>
</organism>
<accession>A0A7R9GJR4</accession>
<dbReference type="SMART" id="SM00950">
    <property type="entry name" value="Piwi"/>
    <property type="match status" value="1"/>
</dbReference>
<feature type="domain" description="Piwi" evidence="1">
    <location>
        <begin position="1"/>
        <end position="245"/>
    </location>
</feature>
<proteinExistence type="predicted"/>
<evidence type="ECO:0000313" key="2">
    <source>
        <dbReference type="EMBL" id="CAD7284988.1"/>
    </source>
</evidence>
<protein>
    <recommendedName>
        <fullName evidence="1">Piwi domain-containing protein</fullName>
    </recommendedName>
</protein>
<name>A0A7R9GJR4_9CRUS</name>
<dbReference type="InterPro" id="IPR003165">
    <property type="entry name" value="Piwi"/>
</dbReference>
<dbReference type="GO" id="GO:0003676">
    <property type="term" value="F:nucleic acid binding"/>
    <property type="evidence" value="ECO:0007669"/>
    <property type="project" value="InterPro"/>
</dbReference>
<dbReference type="OrthoDB" id="6367804at2759"/>
<dbReference type="PANTHER" id="PTHR22891">
    <property type="entry name" value="EUKARYOTIC TRANSLATION INITIATION FACTOR 2C"/>
    <property type="match status" value="1"/>
</dbReference>
<gene>
    <name evidence="2" type="ORF">NMOB1V02_LOCUS12590</name>
</gene>
<keyword evidence="3" id="KW-1185">Reference proteome</keyword>
<reference evidence="2" key="1">
    <citation type="submission" date="2020-11" db="EMBL/GenBank/DDBJ databases">
        <authorList>
            <person name="Tran Van P."/>
        </authorList>
    </citation>
    <scope>NUCLEOTIDE SEQUENCE</scope>
</reference>
<dbReference type="AlphaFoldDB" id="A0A7R9GJR4"/>
<evidence type="ECO:0000313" key="3">
    <source>
        <dbReference type="Proteomes" id="UP000678499"/>
    </source>
</evidence>
<evidence type="ECO:0000259" key="1">
    <source>
        <dbReference type="PROSITE" id="PS50822"/>
    </source>
</evidence>